<feature type="region of interest" description="Disordered" evidence="1">
    <location>
        <begin position="1"/>
        <end position="24"/>
    </location>
</feature>
<evidence type="ECO:0000313" key="4">
    <source>
        <dbReference type="EMBL" id="KAJ1909979.1"/>
    </source>
</evidence>
<dbReference type="AlphaFoldDB" id="A0A9W7ZIJ3"/>
<reference evidence="4" key="1">
    <citation type="submission" date="2022-07" db="EMBL/GenBank/DDBJ databases">
        <title>Phylogenomic reconstructions and comparative analyses of Kickxellomycotina fungi.</title>
        <authorList>
            <person name="Reynolds N.K."/>
            <person name="Stajich J.E."/>
            <person name="Barry K."/>
            <person name="Grigoriev I.V."/>
            <person name="Crous P."/>
            <person name="Smith M.E."/>
        </authorList>
    </citation>
    <scope>NUCLEOTIDE SEQUENCE</scope>
    <source>
        <strain evidence="4">NBRC 100468</strain>
    </source>
</reference>
<feature type="region of interest" description="Disordered" evidence="1">
    <location>
        <begin position="55"/>
        <end position="167"/>
    </location>
</feature>
<organism evidence="4 5">
    <name type="scientific">Mycoemilia scoparia</name>
    <dbReference type="NCBI Taxonomy" id="417184"/>
    <lineage>
        <taxon>Eukaryota</taxon>
        <taxon>Fungi</taxon>
        <taxon>Fungi incertae sedis</taxon>
        <taxon>Zoopagomycota</taxon>
        <taxon>Kickxellomycotina</taxon>
        <taxon>Kickxellomycetes</taxon>
        <taxon>Kickxellales</taxon>
        <taxon>Kickxellaceae</taxon>
        <taxon>Mycoemilia</taxon>
    </lineage>
</organism>
<dbReference type="Proteomes" id="UP001150538">
    <property type="component" value="Unassembled WGS sequence"/>
</dbReference>
<feature type="non-terminal residue" evidence="4">
    <location>
        <position position="167"/>
    </location>
</feature>
<comment type="caution">
    <text evidence="4">The sequence shown here is derived from an EMBL/GenBank/DDBJ whole genome shotgun (WGS) entry which is preliminary data.</text>
</comment>
<evidence type="ECO:0000256" key="1">
    <source>
        <dbReference type="SAM" id="MobiDB-lite"/>
    </source>
</evidence>
<dbReference type="InterPro" id="IPR040554">
    <property type="entry name" value="KPWE_PEX14_dom"/>
</dbReference>
<dbReference type="PANTHER" id="PTHR36855">
    <property type="entry name" value="CHROMOSOME 10, WHOLE GENOME SHOTGUN SEQUENCE"/>
    <property type="match status" value="1"/>
</dbReference>
<dbReference type="OrthoDB" id="9936937at2759"/>
<feature type="domain" description="PEX14-like helix-turn-helix" evidence="3">
    <location>
        <begin position="1"/>
        <end position="55"/>
    </location>
</feature>
<dbReference type="Pfam" id="PF17733">
    <property type="entry name" value="KPWE_dom"/>
    <property type="match status" value="1"/>
</dbReference>
<proteinExistence type="predicted"/>
<dbReference type="PANTHER" id="PTHR36855:SF1">
    <property type="entry name" value="PEROXISOME MEMBRANE ANCHOR PROTEIN PEX14P N-TERMINAL DOMAIN-CONTAINING PROTEIN"/>
    <property type="match status" value="1"/>
</dbReference>
<feature type="domain" description="Peroxisomal membrane protein PEX14-like KPWE" evidence="2">
    <location>
        <begin position="100"/>
        <end position="146"/>
    </location>
</feature>
<dbReference type="InterPro" id="IPR058841">
    <property type="entry name" value="HTH_76"/>
</dbReference>
<dbReference type="EMBL" id="JANBPU010000651">
    <property type="protein sequence ID" value="KAJ1909979.1"/>
    <property type="molecule type" value="Genomic_DNA"/>
</dbReference>
<dbReference type="Pfam" id="PF25871">
    <property type="entry name" value="HTH_76"/>
    <property type="match status" value="1"/>
</dbReference>
<sequence>SGLEEILQNAKKASGESNDQNEDTQEITYNAKLFYFSKLYPQFNRHQYLVWKQNQEQNATSNDNDEKSKNKAVQNDSINDDNDDDCNNNKTSDADDEDSSPLTFAEIAQKIAKGEPIPGIKEIPDKISDIKPSVSTLKAAPPKPWEMGASLTIPAAKDAPEEETRPE</sequence>
<keyword evidence="5" id="KW-1185">Reference proteome</keyword>
<evidence type="ECO:0000259" key="3">
    <source>
        <dbReference type="Pfam" id="PF25871"/>
    </source>
</evidence>
<protein>
    <submittedName>
        <fullName evidence="4">Uncharacterized protein</fullName>
    </submittedName>
</protein>
<name>A0A9W7ZIJ3_9FUNG</name>
<accession>A0A9W7ZIJ3</accession>
<evidence type="ECO:0000259" key="2">
    <source>
        <dbReference type="Pfam" id="PF17733"/>
    </source>
</evidence>
<gene>
    <name evidence="4" type="ORF">H4219_006309</name>
</gene>
<evidence type="ECO:0000313" key="5">
    <source>
        <dbReference type="Proteomes" id="UP001150538"/>
    </source>
</evidence>
<feature type="compositionally biased region" description="Basic and acidic residues" evidence="1">
    <location>
        <begin position="158"/>
        <end position="167"/>
    </location>
</feature>